<feature type="domain" description="J" evidence="1">
    <location>
        <begin position="211"/>
        <end position="275"/>
    </location>
</feature>
<protein>
    <submittedName>
        <fullName evidence="2">Molecular chaperone DnaJ</fullName>
    </submittedName>
</protein>
<evidence type="ECO:0000313" key="2">
    <source>
        <dbReference type="EMBL" id="OUI79228.1"/>
    </source>
</evidence>
<dbReference type="SMART" id="SM00271">
    <property type="entry name" value="DnaJ"/>
    <property type="match status" value="1"/>
</dbReference>
<accession>A0A251ZX27</accession>
<dbReference type="Proteomes" id="UP000194946">
    <property type="component" value="Unassembled WGS sequence"/>
</dbReference>
<reference evidence="3" key="1">
    <citation type="submission" date="2014-06" db="EMBL/GenBank/DDBJ databases">
        <authorList>
            <person name="Winans N.J."/>
            <person name="Newell P.D."/>
            <person name="Douglas A.E."/>
        </authorList>
    </citation>
    <scope>NUCLEOTIDE SEQUENCE [LARGE SCALE GENOMIC DNA]</scope>
    <source>
        <strain evidence="3">DmL_052</strain>
    </source>
</reference>
<dbReference type="InterPro" id="IPR036869">
    <property type="entry name" value="J_dom_sf"/>
</dbReference>
<dbReference type="SUPFAM" id="SSF46565">
    <property type="entry name" value="Chaperone J-domain"/>
    <property type="match status" value="1"/>
</dbReference>
<dbReference type="AlphaFoldDB" id="A0A251ZX27"/>
<dbReference type="InterPro" id="IPR029024">
    <property type="entry name" value="TerB-like"/>
</dbReference>
<comment type="caution">
    <text evidence="2">The sequence shown here is derived from an EMBL/GenBank/DDBJ whole genome shotgun (WGS) entry which is preliminary data.</text>
</comment>
<dbReference type="Pfam" id="PF05099">
    <property type="entry name" value="TerB"/>
    <property type="match status" value="1"/>
</dbReference>
<dbReference type="SUPFAM" id="SSF158682">
    <property type="entry name" value="TerB-like"/>
    <property type="match status" value="1"/>
</dbReference>
<evidence type="ECO:0000313" key="3">
    <source>
        <dbReference type="Proteomes" id="UP000194946"/>
    </source>
</evidence>
<dbReference type="CDD" id="cd06257">
    <property type="entry name" value="DnaJ"/>
    <property type="match status" value="1"/>
</dbReference>
<dbReference type="PROSITE" id="PS50076">
    <property type="entry name" value="DNAJ_2"/>
    <property type="match status" value="1"/>
</dbReference>
<name>A0A251ZX27_9PROT</name>
<dbReference type="Gene3D" id="1.10.3680.10">
    <property type="entry name" value="TerB-like"/>
    <property type="match status" value="1"/>
</dbReference>
<keyword evidence="3" id="KW-1185">Reference proteome</keyword>
<dbReference type="RefSeq" id="WP_008854225.1">
    <property type="nucleotide sequence ID" value="NZ_JOPB01000002.1"/>
</dbReference>
<dbReference type="InterPro" id="IPR007791">
    <property type="entry name" value="DjlA_N"/>
</dbReference>
<dbReference type="EMBL" id="JOPB01000002">
    <property type="protein sequence ID" value="OUI79228.1"/>
    <property type="molecule type" value="Genomic_DNA"/>
</dbReference>
<dbReference type="Gene3D" id="1.10.287.110">
    <property type="entry name" value="DnaJ domain"/>
    <property type="match status" value="1"/>
</dbReference>
<gene>
    <name evidence="2" type="ORF">HK18_04930</name>
</gene>
<organism evidence="2 3">
    <name type="scientific">Commensalibacter intestini</name>
    <dbReference type="NCBI Taxonomy" id="479936"/>
    <lineage>
        <taxon>Bacteria</taxon>
        <taxon>Pseudomonadati</taxon>
        <taxon>Pseudomonadota</taxon>
        <taxon>Alphaproteobacteria</taxon>
        <taxon>Acetobacterales</taxon>
        <taxon>Acetobacteraceae</taxon>
    </lineage>
</organism>
<sequence>MAFFGKVFGTVAGFAAGGPMGALLGAALGHAADKNTLLDPPPGGWAEQWKRKIAPDFMGAASYIAVKMAVNTGKKDQALALGMIILSAKVAKCDGPVNRKEINTFKRFFAIPEPQQRAVGNLFDQARQRTDDYHKFAEELALGFKEEKSKLENLLILLFLIAKADLEPSASLHPEEEKILRHIHKIFELSKTSWDYALNGGMPRSIVDEINPYEALEIHSNATDEEVRNQWRKLVREHHPDMMASKGASEAEMAESAVKIVKINAAWDYIKRNRGL</sequence>
<evidence type="ECO:0000259" key="1">
    <source>
        <dbReference type="PROSITE" id="PS50076"/>
    </source>
</evidence>
<dbReference type="InterPro" id="IPR001623">
    <property type="entry name" value="DnaJ_domain"/>
</dbReference>
<dbReference type="Pfam" id="PF00226">
    <property type="entry name" value="DnaJ"/>
    <property type="match status" value="1"/>
</dbReference>
<proteinExistence type="predicted"/>